<evidence type="ECO:0000313" key="1">
    <source>
        <dbReference type="EMBL" id="NIH96557.1"/>
    </source>
</evidence>
<dbReference type="InterPro" id="IPR038396">
    <property type="entry name" value="SpoIIAA-like_sf"/>
</dbReference>
<protein>
    <recommendedName>
        <fullName evidence="3">STAS/SEC14 domain-containing protein</fullName>
    </recommendedName>
</protein>
<evidence type="ECO:0008006" key="3">
    <source>
        <dbReference type="Google" id="ProtNLM"/>
    </source>
</evidence>
<comment type="caution">
    <text evidence="1">The sequence shown here is derived from an EMBL/GenBank/DDBJ whole genome shotgun (WGS) entry which is preliminary data.</text>
</comment>
<dbReference type="RefSeq" id="WP_167160275.1">
    <property type="nucleotide sequence ID" value="NZ_JAANOW010000001.1"/>
</dbReference>
<gene>
    <name evidence="1" type="ORF">FHU31_003513</name>
</gene>
<reference evidence="1 2" key="1">
    <citation type="submission" date="2020-03" db="EMBL/GenBank/DDBJ databases">
        <title>Sequencing the genomes of 1000 actinobacteria strains.</title>
        <authorList>
            <person name="Klenk H.-P."/>
        </authorList>
    </citation>
    <scope>NUCLEOTIDE SEQUENCE [LARGE SCALE GENOMIC DNA]</scope>
    <source>
        <strain evidence="1 2">DSM 44556</strain>
    </source>
</reference>
<proteinExistence type="predicted"/>
<dbReference type="Pfam" id="PF11964">
    <property type="entry name" value="SpoIIAA-like"/>
    <property type="match status" value="1"/>
</dbReference>
<dbReference type="Gene3D" id="3.40.50.10600">
    <property type="entry name" value="SpoIIaa-like domains"/>
    <property type="match status" value="1"/>
</dbReference>
<dbReference type="AlphaFoldDB" id="A0A7X5U1C1"/>
<dbReference type="EMBL" id="JAANOW010000001">
    <property type="protein sequence ID" value="NIH96557.1"/>
    <property type="molecule type" value="Genomic_DNA"/>
</dbReference>
<organism evidence="1 2">
    <name type="scientific">Mycolicibacterium fluoranthenivorans</name>
    <dbReference type="NCBI Taxonomy" id="258505"/>
    <lineage>
        <taxon>Bacteria</taxon>
        <taxon>Bacillati</taxon>
        <taxon>Actinomycetota</taxon>
        <taxon>Actinomycetes</taxon>
        <taxon>Mycobacteriales</taxon>
        <taxon>Mycobacteriaceae</taxon>
        <taxon>Mycolicibacterium</taxon>
    </lineage>
</organism>
<dbReference type="Proteomes" id="UP000547444">
    <property type="component" value="Unassembled WGS sequence"/>
</dbReference>
<dbReference type="InterPro" id="IPR021866">
    <property type="entry name" value="SpoIIAA-like"/>
</dbReference>
<name>A0A7X5U1C1_9MYCO</name>
<dbReference type="InterPro" id="IPR036513">
    <property type="entry name" value="STAS_dom_sf"/>
</dbReference>
<evidence type="ECO:0000313" key="2">
    <source>
        <dbReference type="Proteomes" id="UP000547444"/>
    </source>
</evidence>
<keyword evidence="2" id="KW-1185">Reference proteome</keyword>
<dbReference type="SUPFAM" id="SSF52091">
    <property type="entry name" value="SpoIIaa-like"/>
    <property type="match status" value="1"/>
</dbReference>
<sequence length="122" mass="13611">MIDFEFDATQSVIIIRPQSRLQARDFDTLANAVDPQIEAAGSLAGIIIDAPTFPGWDDFAALIRHFRFVRDHQKHVKKIAVVTDSPIGDLAEHLASHFISAQIRHFPRGHVESARQWIAGTS</sequence>
<accession>A0A7X5U1C1</accession>